<sequence length="167" mass="18083">MDSSTNMTMMMKAYLHFTPGDALLFQSWAPSSSGAIAGACIGLVFVALFERWLFATRAGLESYWRHKALALTSHKASHPDEAEKCCDDDVGSVAPISSQGLAKRTVPPFIAAHDVPRGMIHAVQALLGYILMLAIMTFQAAYIISIILGLGIGEVLFGRMNTRSVLH</sequence>
<comment type="caution">
    <text evidence="6">The sequence shown here is derived from an EMBL/GenBank/DDBJ whole genome shotgun (WGS) entry which is preliminary data.</text>
</comment>
<dbReference type="EMBL" id="JADNRY010000016">
    <property type="protein sequence ID" value="KAF9073746.1"/>
    <property type="molecule type" value="Genomic_DNA"/>
</dbReference>
<protein>
    <recommendedName>
        <fullName evidence="5">Copper transport protein</fullName>
    </recommendedName>
</protein>
<name>A0A9P5PWF5_9AGAR</name>
<dbReference type="GO" id="GO:0005886">
    <property type="term" value="C:plasma membrane"/>
    <property type="evidence" value="ECO:0007669"/>
    <property type="project" value="TreeGrafter"/>
</dbReference>
<reference evidence="6" key="1">
    <citation type="submission" date="2020-11" db="EMBL/GenBank/DDBJ databases">
        <authorList>
            <consortium name="DOE Joint Genome Institute"/>
            <person name="Ahrendt S."/>
            <person name="Riley R."/>
            <person name="Andreopoulos W."/>
            <person name="Labutti K."/>
            <person name="Pangilinan J."/>
            <person name="Ruiz-Duenas F.J."/>
            <person name="Barrasa J.M."/>
            <person name="Sanchez-Garcia M."/>
            <person name="Camarero S."/>
            <person name="Miyauchi S."/>
            <person name="Serrano A."/>
            <person name="Linde D."/>
            <person name="Babiker R."/>
            <person name="Drula E."/>
            <person name="Ayuso-Fernandez I."/>
            <person name="Pacheco R."/>
            <person name="Padilla G."/>
            <person name="Ferreira P."/>
            <person name="Barriuso J."/>
            <person name="Kellner H."/>
            <person name="Castanera R."/>
            <person name="Alfaro M."/>
            <person name="Ramirez L."/>
            <person name="Pisabarro A.G."/>
            <person name="Kuo A."/>
            <person name="Tritt A."/>
            <person name="Lipzen A."/>
            <person name="He G."/>
            <person name="Yan M."/>
            <person name="Ng V."/>
            <person name="Cullen D."/>
            <person name="Martin F."/>
            <person name="Rosso M.-N."/>
            <person name="Henrissat B."/>
            <person name="Hibbett D."/>
            <person name="Martinez A.T."/>
            <person name="Grigoriev I.V."/>
        </authorList>
    </citation>
    <scope>NUCLEOTIDE SEQUENCE</scope>
    <source>
        <strain evidence="6">AH 40177</strain>
    </source>
</reference>
<dbReference type="AlphaFoldDB" id="A0A9P5PWF5"/>
<evidence type="ECO:0000256" key="5">
    <source>
        <dbReference type="RuleBase" id="RU367022"/>
    </source>
</evidence>
<dbReference type="Pfam" id="PF04145">
    <property type="entry name" value="Ctr"/>
    <property type="match status" value="1"/>
</dbReference>
<keyword evidence="3 5" id="KW-1133">Transmembrane helix</keyword>
<accession>A0A9P5PWF5</accession>
<feature type="transmembrane region" description="Helical" evidence="5">
    <location>
        <begin position="28"/>
        <end position="49"/>
    </location>
</feature>
<evidence type="ECO:0000313" key="7">
    <source>
        <dbReference type="Proteomes" id="UP000772434"/>
    </source>
</evidence>
<keyword evidence="5" id="KW-0813">Transport</keyword>
<evidence type="ECO:0000256" key="2">
    <source>
        <dbReference type="ARBA" id="ARBA00022692"/>
    </source>
</evidence>
<keyword evidence="5" id="KW-0406">Ion transport</keyword>
<keyword evidence="5" id="KW-0187">Copper transport</keyword>
<evidence type="ECO:0000313" key="6">
    <source>
        <dbReference type="EMBL" id="KAF9073746.1"/>
    </source>
</evidence>
<keyword evidence="2 5" id="KW-0812">Transmembrane</keyword>
<keyword evidence="4 5" id="KW-0472">Membrane</keyword>
<evidence type="ECO:0000256" key="3">
    <source>
        <dbReference type="ARBA" id="ARBA00022989"/>
    </source>
</evidence>
<dbReference type="InterPro" id="IPR007274">
    <property type="entry name" value="Cop_transporter"/>
</dbReference>
<keyword evidence="7" id="KW-1185">Reference proteome</keyword>
<dbReference type="GO" id="GO:0005375">
    <property type="term" value="F:copper ion transmembrane transporter activity"/>
    <property type="evidence" value="ECO:0007669"/>
    <property type="project" value="UniProtKB-UniRule"/>
</dbReference>
<dbReference type="PANTHER" id="PTHR12483:SF27">
    <property type="entry name" value="COPPER TRANSPORT PROTEIN CTR1"/>
    <property type="match status" value="1"/>
</dbReference>
<evidence type="ECO:0000256" key="4">
    <source>
        <dbReference type="ARBA" id="ARBA00023136"/>
    </source>
</evidence>
<organism evidence="6 7">
    <name type="scientific">Rhodocollybia butyracea</name>
    <dbReference type="NCBI Taxonomy" id="206335"/>
    <lineage>
        <taxon>Eukaryota</taxon>
        <taxon>Fungi</taxon>
        <taxon>Dikarya</taxon>
        <taxon>Basidiomycota</taxon>
        <taxon>Agaricomycotina</taxon>
        <taxon>Agaricomycetes</taxon>
        <taxon>Agaricomycetidae</taxon>
        <taxon>Agaricales</taxon>
        <taxon>Marasmiineae</taxon>
        <taxon>Omphalotaceae</taxon>
        <taxon>Rhodocollybia</taxon>
    </lineage>
</organism>
<dbReference type="OrthoDB" id="73901at2759"/>
<proteinExistence type="inferred from homology"/>
<gene>
    <name evidence="6" type="ORF">BDP27DRAFT_1215393</name>
</gene>
<comment type="similarity">
    <text evidence="5">Belongs to the copper transporter (Ctr) (TC 1.A.56) family. SLC31A subfamily.</text>
</comment>
<dbReference type="Proteomes" id="UP000772434">
    <property type="component" value="Unassembled WGS sequence"/>
</dbReference>
<feature type="transmembrane region" description="Helical" evidence="5">
    <location>
        <begin position="126"/>
        <end position="152"/>
    </location>
</feature>
<evidence type="ECO:0000256" key="1">
    <source>
        <dbReference type="ARBA" id="ARBA00004141"/>
    </source>
</evidence>
<keyword evidence="5" id="KW-0186">Copper</keyword>
<dbReference type="PANTHER" id="PTHR12483">
    <property type="entry name" value="SOLUTE CARRIER FAMILY 31 COPPER TRANSPORTERS"/>
    <property type="match status" value="1"/>
</dbReference>
<comment type="subcellular location">
    <subcellularLocation>
        <location evidence="1 5">Membrane</location>
        <topology evidence="1 5">Multi-pass membrane protein</topology>
    </subcellularLocation>
</comment>